<proteinExistence type="predicted"/>
<dbReference type="Proteomes" id="UP000218387">
    <property type="component" value="Chromosome"/>
</dbReference>
<keyword evidence="1" id="KW-0472">Membrane</keyword>
<reference evidence="2 3" key="1">
    <citation type="submission" date="2018-05" db="EMBL/GenBank/DDBJ databases">
        <title>Genome comparison of Eubacterium sp.</title>
        <authorList>
            <person name="Feng Y."/>
            <person name="Sanchez-Andrea I."/>
            <person name="Stams A.J.M."/>
            <person name="De Vos W.M."/>
        </authorList>
    </citation>
    <scope>NUCLEOTIDE SEQUENCE [LARGE SCALE GENOMIC DNA]</scope>
    <source>
        <strain evidence="2 3">YI</strain>
    </source>
</reference>
<accession>A0A4P9C6L0</accession>
<name>A0A4P9C6L0_EUBML</name>
<dbReference type="EMBL" id="CP029487">
    <property type="protein sequence ID" value="QCT70321.1"/>
    <property type="molecule type" value="Genomic_DNA"/>
</dbReference>
<keyword evidence="3" id="KW-1185">Reference proteome</keyword>
<evidence type="ECO:0000313" key="2">
    <source>
        <dbReference type="EMBL" id="QCT70321.1"/>
    </source>
</evidence>
<keyword evidence="1" id="KW-1133">Transmembrane helix</keyword>
<evidence type="ECO:0000256" key="1">
    <source>
        <dbReference type="SAM" id="Phobius"/>
    </source>
</evidence>
<protein>
    <submittedName>
        <fullName evidence="2">Uncharacterized protein</fullName>
    </submittedName>
</protein>
<evidence type="ECO:0000313" key="3">
    <source>
        <dbReference type="Proteomes" id="UP000218387"/>
    </source>
</evidence>
<dbReference type="AlphaFoldDB" id="A0A4P9C6L0"/>
<gene>
    <name evidence="2" type="ORF">CPZ25_002985</name>
</gene>
<organism evidence="2 3">
    <name type="scientific">Eubacterium maltosivorans</name>
    <dbReference type="NCBI Taxonomy" id="2041044"/>
    <lineage>
        <taxon>Bacteria</taxon>
        <taxon>Bacillati</taxon>
        <taxon>Bacillota</taxon>
        <taxon>Clostridia</taxon>
        <taxon>Eubacteriales</taxon>
        <taxon>Eubacteriaceae</taxon>
        <taxon>Eubacterium</taxon>
    </lineage>
</organism>
<dbReference type="KEGG" id="emt:CPZ25_002985"/>
<sequence length="60" mass="7286">MLGAPFLIYQIFGAFARAVKLRFRYVIEYTLLWTADIFFILMFRTRVFGYKYKRTHIPLT</sequence>
<feature type="transmembrane region" description="Helical" evidence="1">
    <location>
        <begin position="26"/>
        <end position="44"/>
    </location>
</feature>
<keyword evidence="1" id="KW-0812">Transmembrane</keyword>